<evidence type="ECO:0000313" key="2">
    <source>
        <dbReference type="Proteomes" id="UP001203665"/>
    </source>
</evidence>
<gene>
    <name evidence="1" type="ORF">NDM98_04555</name>
</gene>
<accession>A0ABT0XI15</accession>
<dbReference type="RefSeq" id="WP_251604957.1">
    <property type="nucleotide sequence ID" value="NZ_JAMQJY010000001.1"/>
</dbReference>
<keyword evidence="2" id="KW-1185">Reference proteome</keyword>
<name>A0ABT0XI15_9BACI</name>
<comment type="caution">
    <text evidence="1">The sequence shown here is derived from an EMBL/GenBank/DDBJ whole genome shotgun (WGS) entry which is preliminary data.</text>
</comment>
<dbReference type="Pfam" id="PF14003">
    <property type="entry name" value="YlbE"/>
    <property type="match status" value="1"/>
</dbReference>
<organism evidence="1 2">
    <name type="scientific">Alkalicoccobacillus plakortidis</name>
    <dbReference type="NCBI Taxonomy" id="444060"/>
    <lineage>
        <taxon>Bacteria</taxon>
        <taxon>Bacillati</taxon>
        <taxon>Bacillota</taxon>
        <taxon>Bacilli</taxon>
        <taxon>Bacillales</taxon>
        <taxon>Bacillaceae</taxon>
        <taxon>Alkalicoccobacillus</taxon>
    </lineage>
</organism>
<dbReference type="EMBL" id="JAMQJY010000001">
    <property type="protein sequence ID" value="MCM2674847.1"/>
    <property type="molecule type" value="Genomic_DNA"/>
</dbReference>
<evidence type="ECO:0000313" key="1">
    <source>
        <dbReference type="EMBL" id="MCM2674847.1"/>
    </source>
</evidence>
<protein>
    <submittedName>
        <fullName evidence="1">YlbE-like family protein</fullName>
    </submittedName>
</protein>
<reference evidence="1" key="1">
    <citation type="submission" date="2022-06" db="EMBL/GenBank/DDBJ databases">
        <title>Alkalicoccobacillus porphyridii sp. nov., isolated from a marine red alga, Porphyridium purpureum and reclassification of Shouchella plakortidis and Shouchella gibsonii as Alkalicoccobacillus plakortidis comb. nov. and Alkalicoccobacillus gibsonii comb. nov.</title>
        <authorList>
            <person name="Kim K.H."/>
            <person name="Lee J.K."/>
            <person name="Han D.M."/>
            <person name="Baek J.H."/>
            <person name="Jeon C.O."/>
        </authorList>
    </citation>
    <scope>NUCLEOTIDE SEQUENCE</scope>
    <source>
        <strain evidence="1">DSM 19153</strain>
    </source>
</reference>
<dbReference type="InterPro" id="IPR025613">
    <property type="entry name" value="YlbE"/>
</dbReference>
<proteinExistence type="predicted"/>
<dbReference type="Proteomes" id="UP001203665">
    <property type="component" value="Unassembled WGS sequence"/>
</dbReference>
<sequence>MRPEIIRLLNENQEFRLFVRQNPQWYRKLSRDPSALQSLEKEANYFYGRTFPQRVERMQSNLGLAMMMMEMLKMGQDTVAQTQETFSS</sequence>